<sequence>MVLSMVRWVGKVAIVTGASSGIGAAIVDALVENGLIVVGIARRTELIEKRAKELSDKKGKLYAFKVDLTREDEILSAFKWVEDNLGHVHVLINNAGFLSEELLSEGNTDTWKRGFNINVIAPCIATREAVKIMRKHDIKGHIIHINSIAGHKVSPLPKTNVYPATKHAITALTETLRQELNTLGSKIKVTSISPGLVVSEMTVLRKDISEERKKIFEARPILKSEDIADGVVYVLSTPEHVQVHELTIKPVGEPY</sequence>
<protein>
    <recommendedName>
        <fullName evidence="6">Dehydrogenase/reductase SDR family member 11</fullName>
    </recommendedName>
</protein>
<evidence type="ECO:0000313" key="5">
    <source>
        <dbReference type="Proteomes" id="UP001168821"/>
    </source>
</evidence>
<dbReference type="InterPro" id="IPR002347">
    <property type="entry name" value="SDR_fam"/>
</dbReference>
<comment type="caution">
    <text evidence="4">The sequence shown here is derived from an EMBL/GenBank/DDBJ whole genome shotgun (WGS) entry which is preliminary data.</text>
</comment>
<organism evidence="4 5">
    <name type="scientific">Zophobas morio</name>
    <dbReference type="NCBI Taxonomy" id="2755281"/>
    <lineage>
        <taxon>Eukaryota</taxon>
        <taxon>Metazoa</taxon>
        <taxon>Ecdysozoa</taxon>
        <taxon>Arthropoda</taxon>
        <taxon>Hexapoda</taxon>
        <taxon>Insecta</taxon>
        <taxon>Pterygota</taxon>
        <taxon>Neoptera</taxon>
        <taxon>Endopterygota</taxon>
        <taxon>Coleoptera</taxon>
        <taxon>Polyphaga</taxon>
        <taxon>Cucujiformia</taxon>
        <taxon>Tenebrionidae</taxon>
        <taxon>Zophobas</taxon>
    </lineage>
</organism>
<dbReference type="Gene3D" id="3.40.50.720">
    <property type="entry name" value="NAD(P)-binding Rossmann-like Domain"/>
    <property type="match status" value="1"/>
</dbReference>
<dbReference type="GO" id="GO:0016616">
    <property type="term" value="F:oxidoreductase activity, acting on the CH-OH group of donors, NAD or NADP as acceptor"/>
    <property type="evidence" value="ECO:0007669"/>
    <property type="project" value="UniProtKB-ARBA"/>
</dbReference>
<evidence type="ECO:0000256" key="1">
    <source>
        <dbReference type="ARBA" id="ARBA00006484"/>
    </source>
</evidence>
<dbReference type="PRINTS" id="PR00080">
    <property type="entry name" value="SDRFAMILY"/>
</dbReference>
<name>A0AA38MCU4_9CUCU</name>
<dbReference type="PROSITE" id="PS00061">
    <property type="entry name" value="ADH_SHORT"/>
    <property type="match status" value="1"/>
</dbReference>
<gene>
    <name evidence="4" type="ORF">Zmor_017622</name>
</gene>
<dbReference type="Pfam" id="PF00106">
    <property type="entry name" value="adh_short"/>
    <property type="match status" value="1"/>
</dbReference>
<dbReference type="InterPro" id="IPR020904">
    <property type="entry name" value="Sc_DH/Rdtase_CS"/>
</dbReference>
<dbReference type="SUPFAM" id="SSF51735">
    <property type="entry name" value="NAD(P)-binding Rossmann-fold domains"/>
    <property type="match status" value="1"/>
</dbReference>
<proteinExistence type="inferred from homology"/>
<accession>A0AA38MCU4</accession>
<evidence type="ECO:0008006" key="6">
    <source>
        <dbReference type="Google" id="ProtNLM"/>
    </source>
</evidence>
<dbReference type="InterPro" id="IPR036291">
    <property type="entry name" value="NAD(P)-bd_dom_sf"/>
</dbReference>
<dbReference type="Proteomes" id="UP001168821">
    <property type="component" value="Unassembled WGS sequence"/>
</dbReference>
<dbReference type="EMBL" id="JALNTZ010000005">
    <property type="protein sequence ID" value="KAJ3651592.1"/>
    <property type="molecule type" value="Genomic_DNA"/>
</dbReference>
<dbReference type="PRINTS" id="PR00081">
    <property type="entry name" value="GDHRDH"/>
</dbReference>
<dbReference type="AlphaFoldDB" id="A0AA38MCU4"/>
<dbReference type="PANTHER" id="PTHR43115:SF4">
    <property type="entry name" value="DEHYDROGENASE_REDUCTASE SDR FAMILY MEMBER 11"/>
    <property type="match status" value="1"/>
</dbReference>
<evidence type="ECO:0000256" key="3">
    <source>
        <dbReference type="RuleBase" id="RU000363"/>
    </source>
</evidence>
<keyword evidence="2" id="KW-0560">Oxidoreductase</keyword>
<evidence type="ECO:0000256" key="2">
    <source>
        <dbReference type="ARBA" id="ARBA00023002"/>
    </source>
</evidence>
<dbReference type="FunFam" id="3.40.50.720:FF:000047">
    <property type="entry name" value="NADP-dependent L-serine/L-allo-threonine dehydrogenase"/>
    <property type="match status" value="1"/>
</dbReference>
<keyword evidence="5" id="KW-1185">Reference proteome</keyword>
<evidence type="ECO:0000313" key="4">
    <source>
        <dbReference type="EMBL" id="KAJ3651592.1"/>
    </source>
</evidence>
<reference evidence="4" key="1">
    <citation type="journal article" date="2023" name="G3 (Bethesda)">
        <title>Whole genome assemblies of Zophobas morio and Tenebrio molitor.</title>
        <authorList>
            <person name="Kaur S."/>
            <person name="Stinson S.A."/>
            <person name="diCenzo G.C."/>
        </authorList>
    </citation>
    <scope>NUCLEOTIDE SEQUENCE</scope>
    <source>
        <strain evidence="4">QUZm001</strain>
    </source>
</reference>
<comment type="similarity">
    <text evidence="1 3">Belongs to the short-chain dehydrogenases/reductases (SDR) family.</text>
</comment>
<dbReference type="PANTHER" id="PTHR43115">
    <property type="entry name" value="DEHYDROGENASE/REDUCTASE SDR FAMILY MEMBER 11"/>
    <property type="match status" value="1"/>
</dbReference>